<feature type="transmembrane region" description="Helical" evidence="7">
    <location>
        <begin position="210"/>
        <end position="230"/>
    </location>
</feature>
<organism evidence="8 9">
    <name type="scientific">Nannospalax galili</name>
    <name type="common">Northern Israeli blind subterranean mole rat</name>
    <name type="synonym">Spalax galili</name>
    <dbReference type="NCBI Taxonomy" id="1026970"/>
    <lineage>
        <taxon>Eukaryota</taxon>
        <taxon>Metazoa</taxon>
        <taxon>Chordata</taxon>
        <taxon>Craniata</taxon>
        <taxon>Vertebrata</taxon>
        <taxon>Euteleostomi</taxon>
        <taxon>Mammalia</taxon>
        <taxon>Eutheria</taxon>
        <taxon>Euarchontoglires</taxon>
        <taxon>Glires</taxon>
        <taxon>Rodentia</taxon>
        <taxon>Myomorpha</taxon>
        <taxon>Muroidea</taxon>
        <taxon>Spalacidae</taxon>
        <taxon>Spalacinae</taxon>
        <taxon>Nannospalax</taxon>
    </lineage>
</organism>
<reference evidence="8" key="1">
    <citation type="submission" date="2025-08" db="UniProtKB">
        <authorList>
            <consortium name="Ensembl"/>
        </authorList>
    </citation>
    <scope>IDENTIFICATION</scope>
</reference>
<dbReference type="GO" id="GO:0050727">
    <property type="term" value="P:regulation of inflammatory response"/>
    <property type="evidence" value="ECO:0007669"/>
    <property type="project" value="Ensembl"/>
</dbReference>
<dbReference type="InterPro" id="IPR018469">
    <property type="entry name" value="Dual_oxidase_maturation_fac"/>
</dbReference>
<dbReference type="GO" id="GO:0005789">
    <property type="term" value="C:endoplasmic reticulum membrane"/>
    <property type="evidence" value="ECO:0007669"/>
    <property type="project" value="InterPro"/>
</dbReference>
<evidence type="ECO:0000313" key="9">
    <source>
        <dbReference type="Proteomes" id="UP000694381"/>
    </source>
</evidence>
<dbReference type="GO" id="GO:0045666">
    <property type="term" value="P:positive regulation of neuron differentiation"/>
    <property type="evidence" value="ECO:0007669"/>
    <property type="project" value="Ensembl"/>
</dbReference>
<comment type="similarity">
    <text evidence="2">Belongs to the DUOXA family.</text>
</comment>
<dbReference type="GO" id="GO:0042743">
    <property type="term" value="P:hydrogen peroxide metabolic process"/>
    <property type="evidence" value="ECO:0007669"/>
    <property type="project" value="Ensembl"/>
</dbReference>
<dbReference type="Ensembl" id="ENSNGAT00000001566.1">
    <property type="protein sequence ID" value="ENSNGAP00000001542.1"/>
    <property type="gene ID" value="ENSNGAG00000001141.1"/>
</dbReference>
<comment type="subcellular location">
    <subcellularLocation>
        <location evidence="1">Membrane</location>
        <topology evidence="1">Multi-pass membrane protein</topology>
    </subcellularLocation>
</comment>
<dbReference type="RefSeq" id="XP_029410012.1">
    <property type="nucleotide sequence ID" value="XM_029554152.1"/>
</dbReference>
<dbReference type="GeneID" id="103746911"/>
<dbReference type="GO" id="GO:0010729">
    <property type="term" value="P:positive regulation of hydrogen peroxide biosynthetic process"/>
    <property type="evidence" value="ECO:0007669"/>
    <property type="project" value="Ensembl"/>
</dbReference>
<keyword evidence="9" id="KW-1185">Reference proteome</keyword>
<name>A0A8C6QEG7_NANGA</name>
<dbReference type="OrthoDB" id="10042652at2759"/>
<evidence type="ECO:0000256" key="7">
    <source>
        <dbReference type="SAM" id="Phobius"/>
    </source>
</evidence>
<sequence>MAALGHTFPFYTDPKPTFPMDTALAVIITIFLTALVTFFIILPGIRGKTRLFWLLRVVTSLFIGAVILAVNFSSEWSVGQVSTNTTYKAFSPEWVSVDVGLQIGLGGVNITLTGTPVQQLNETINYNEEFKWHLGEDYAEEYAKALEKGLPDPVLYLAEKFTPRSPCGLYNQYRLAGHYASAMLWVAFLCWLLTNVMLSMPVLVYGGHMLLATGIFQLLALFFFSMATSLTTPCPVRFGTAVLRTHHGPAFWITLTTGLLCMLLGLVMAVAHRMQPHRVKTFFNQSAEDPVLEWSPEEGGLLSPRYRSMAESLEPQDIPLSVASYDACFKEEHSKELDCAL</sequence>
<evidence type="ECO:0000256" key="6">
    <source>
        <dbReference type="ARBA" id="ARBA00023180"/>
    </source>
</evidence>
<dbReference type="PANTHER" id="PTHR31158">
    <property type="entry name" value="DUAL OXIDASE 2"/>
    <property type="match status" value="1"/>
</dbReference>
<dbReference type="Proteomes" id="UP000694381">
    <property type="component" value="Unassembled WGS sequence"/>
</dbReference>
<evidence type="ECO:0000313" key="8">
    <source>
        <dbReference type="Ensembl" id="ENSNGAP00000001542.1"/>
    </source>
</evidence>
<dbReference type="Pfam" id="PF10204">
    <property type="entry name" value="DuoxA"/>
    <property type="match status" value="1"/>
</dbReference>
<gene>
    <name evidence="8" type="primary">Duoxa1</name>
</gene>
<dbReference type="RefSeq" id="XP_029410014.1">
    <property type="nucleotide sequence ID" value="XM_029554154.1"/>
</dbReference>
<dbReference type="GeneTree" id="ENSGT00390000008240"/>
<dbReference type="OMA" id="MHAFVIF"/>
<dbReference type="AlphaFoldDB" id="A0A8C6QEG7"/>
<dbReference type="KEGG" id="ngi:103746911"/>
<keyword evidence="4 7" id="KW-1133">Transmembrane helix</keyword>
<dbReference type="GO" id="GO:0015031">
    <property type="term" value="P:protein transport"/>
    <property type="evidence" value="ECO:0007669"/>
    <property type="project" value="InterPro"/>
</dbReference>
<dbReference type="GO" id="GO:2000609">
    <property type="term" value="P:regulation of thyroid hormone generation"/>
    <property type="evidence" value="ECO:0007669"/>
    <property type="project" value="Ensembl"/>
</dbReference>
<keyword evidence="6" id="KW-0325">Glycoprotein</keyword>
<reference evidence="8" key="2">
    <citation type="submission" date="2025-09" db="UniProtKB">
        <authorList>
            <consortium name="Ensembl"/>
        </authorList>
    </citation>
    <scope>IDENTIFICATION</scope>
</reference>
<dbReference type="RefSeq" id="XP_017657773.1">
    <property type="nucleotide sequence ID" value="XM_017802284.2"/>
</dbReference>
<evidence type="ECO:0000256" key="5">
    <source>
        <dbReference type="ARBA" id="ARBA00023136"/>
    </source>
</evidence>
<dbReference type="GO" id="GO:0005886">
    <property type="term" value="C:plasma membrane"/>
    <property type="evidence" value="ECO:0007669"/>
    <property type="project" value="Ensembl"/>
</dbReference>
<feature type="transmembrane region" description="Helical" evidence="7">
    <location>
        <begin position="250"/>
        <end position="271"/>
    </location>
</feature>
<feature type="transmembrane region" description="Helical" evidence="7">
    <location>
        <begin position="22"/>
        <end position="41"/>
    </location>
</feature>
<protein>
    <submittedName>
        <fullName evidence="8">Dual oxidase maturation factor 1</fullName>
    </submittedName>
</protein>
<proteinExistence type="inferred from homology"/>
<evidence type="ECO:0000256" key="1">
    <source>
        <dbReference type="ARBA" id="ARBA00004141"/>
    </source>
</evidence>
<feature type="transmembrane region" description="Helical" evidence="7">
    <location>
        <begin position="179"/>
        <end position="198"/>
    </location>
</feature>
<accession>A0A8C6QEG7</accession>
<feature type="transmembrane region" description="Helical" evidence="7">
    <location>
        <begin position="53"/>
        <end position="72"/>
    </location>
</feature>
<evidence type="ECO:0000256" key="4">
    <source>
        <dbReference type="ARBA" id="ARBA00022989"/>
    </source>
</evidence>
<keyword evidence="3 7" id="KW-0812">Transmembrane</keyword>
<keyword evidence="5 7" id="KW-0472">Membrane</keyword>
<dbReference type="PANTHER" id="PTHR31158:SF3">
    <property type="entry name" value="DUAL OXIDASE MATURATION FACTOR 1"/>
    <property type="match status" value="1"/>
</dbReference>
<evidence type="ECO:0000256" key="3">
    <source>
        <dbReference type="ARBA" id="ARBA00022692"/>
    </source>
</evidence>
<evidence type="ECO:0000256" key="2">
    <source>
        <dbReference type="ARBA" id="ARBA00009816"/>
    </source>
</evidence>
<dbReference type="CTD" id="90527"/>